<accession>A0ACB0JKT3</accession>
<evidence type="ECO:0000313" key="1">
    <source>
        <dbReference type="EMBL" id="CAJ2644857.1"/>
    </source>
</evidence>
<evidence type="ECO:0000313" key="2">
    <source>
        <dbReference type="Proteomes" id="UP001177021"/>
    </source>
</evidence>
<dbReference type="EMBL" id="CASHSV030000044">
    <property type="protein sequence ID" value="CAJ2644857.1"/>
    <property type="molecule type" value="Genomic_DNA"/>
</dbReference>
<comment type="caution">
    <text evidence="1">The sequence shown here is derived from an EMBL/GenBank/DDBJ whole genome shotgun (WGS) entry which is preliminary data.</text>
</comment>
<reference evidence="1" key="1">
    <citation type="submission" date="2023-10" db="EMBL/GenBank/DDBJ databases">
        <authorList>
            <person name="Rodriguez Cubillos JULIANA M."/>
            <person name="De Vega J."/>
        </authorList>
    </citation>
    <scope>NUCLEOTIDE SEQUENCE</scope>
</reference>
<sequence>MIFLNCIFCLFGSQSSGAFIAVYRYASATPLLPSILSQGIGWQGVGILLSELFGTISGSSVSVENAGLLALTRVGSRRVVPISAGFMIFSSILGKFGTVFASIPPAIVAALYCLFLLMLVLEALVFFSSATLTVLEQSSY</sequence>
<organism evidence="1 2">
    <name type="scientific">Trifolium pratense</name>
    <name type="common">Red clover</name>
    <dbReference type="NCBI Taxonomy" id="57577"/>
    <lineage>
        <taxon>Eukaryota</taxon>
        <taxon>Viridiplantae</taxon>
        <taxon>Streptophyta</taxon>
        <taxon>Embryophyta</taxon>
        <taxon>Tracheophyta</taxon>
        <taxon>Spermatophyta</taxon>
        <taxon>Magnoliopsida</taxon>
        <taxon>eudicotyledons</taxon>
        <taxon>Gunneridae</taxon>
        <taxon>Pentapetalae</taxon>
        <taxon>rosids</taxon>
        <taxon>fabids</taxon>
        <taxon>Fabales</taxon>
        <taxon>Fabaceae</taxon>
        <taxon>Papilionoideae</taxon>
        <taxon>50 kb inversion clade</taxon>
        <taxon>NPAAA clade</taxon>
        <taxon>Hologalegina</taxon>
        <taxon>IRL clade</taxon>
        <taxon>Trifolieae</taxon>
        <taxon>Trifolium</taxon>
    </lineage>
</organism>
<name>A0ACB0JKT3_TRIPR</name>
<dbReference type="Proteomes" id="UP001177021">
    <property type="component" value="Unassembled WGS sequence"/>
</dbReference>
<keyword evidence="2" id="KW-1185">Reference proteome</keyword>
<proteinExistence type="predicted"/>
<gene>
    <name evidence="1" type="ORF">MILVUS5_LOCUS13817</name>
</gene>
<protein>
    <submittedName>
        <fullName evidence="1">Uncharacterized protein</fullName>
    </submittedName>
</protein>